<comment type="caution">
    <text evidence="1">The sequence shown here is derived from an EMBL/GenBank/DDBJ whole genome shotgun (WGS) entry which is preliminary data.</text>
</comment>
<organism evidence="1 2">
    <name type="scientific">Araneus ventricosus</name>
    <name type="common">Orbweaver spider</name>
    <name type="synonym">Epeira ventricosa</name>
    <dbReference type="NCBI Taxonomy" id="182803"/>
    <lineage>
        <taxon>Eukaryota</taxon>
        <taxon>Metazoa</taxon>
        <taxon>Ecdysozoa</taxon>
        <taxon>Arthropoda</taxon>
        <taxon>Chelicerata</taxon>
        <taxon>Arachnida</taxon>
        <taxon>Araneae</taxon>
        <taxon>Araneomorphae</taxon>
        <taxon>Entelegynae</taxon>
        <taxon>Araneoidea</taxon>
        <taxon>Araneidae</taxon>
        <taxon>Araneus</taxon>
    </lineage>
</organism>
<name>A0A4Y2PQW1_ARAVE</name>
<gene>
    <name evidence="1" type="ORF">AVEN_266315_1</name>
</gene>
<evidence type="ECO:0000313" key="1">
    <source>
        <dbReference type="EMBL" id="GBN53502.1"/>
    </source>
</evidence>
<reference evidence="1 2" key="1">
    <citation type="journal article" date="2019" name="Sci. Rep.">
        <title>Orb-weaving spider Araneus ventricosus genome elucidates the spidroin gene catalogue.</title>
        <authorList>
            <person name="Kono N."/>
            <person name="Nakamura H."/>
            <person name="Ohtoshi R."/>
            <person name="Moran D.A.P."/>
            <person name="Shinohara A."/>
            <person name="Yoshida Y."/>
            <person name="Fujiwara M."/>
            <person name="Mori M."/>
            <person name="Tomita M."/>
            <person name="Arakawa K."/>
        </authorList>
    </citation>
    <scope>NUCLEOTIDE SEQUENCE [LARGE SCALE GENOMIC DNA]</scope>
</reference>
<sequence>MSILRQPSMSVNVSFHKTNIVGKRHYMFVNNIYTGGPKHCAIEDATKLELIWILWSANQLLESWTYTIVGLHFRSEDSGPEAIGGTRIGMKAEMEFDPSCFTESQWRTGSENSGCQGQ</sequence>
<evidence type="ECO:0000313" key="2">
    <source>
        <dbReference type="Proteomes" id="UP000499080"/>
    </source>
</evidence>
<protein>
    <submittedName>
        <fullName evidence="1">Uncharacterized protein</fullName>
    </submittedName>
</protein>
<dbReference type="AlphaFoldDB" id="A0A4Y2PQW1"/>
<keyword evidence="2" id="KW-1185">Reference proteome</keyword>
<dbReference type="Proteomes" id="UP000499080">
    <property type="component" value="Unassembled WGS sequence"/>
</dbReference>
<accession>A0A4Y2PQW1</accession>
<proteinExistence type="predicted"/>
<dbReference type="EMBL" id="BGPR01011898">
    <property type="protein sequence ID" value="GBN53502.1"/>
    <property type="molecule type" value="Genomic_DNA"/>
</dbReference>